<dbReference type="GO" id="GO:0005886">
    <property type="term" value="C:plasma membrane"/>
    <property type="evidence" value="ECO:0007669"/>
    <property type="project" value="UniProtKB-SubCell"/>
</dbReference>
<dbReference type="Proteomes" id="UP000219331">
    <property type="component" value="Unassembled WGS sequence"/>
</dbReference>
<feature type="transmembrane region" description="Helical" evidence="6">
    <location>
        <begin position="41"/>
        <end position="61"/>
    </location>
</feature>
<evidence type="ECO:0000256" key="4">
    <source>
        <dbReference type="ARBA" id="ARBA00022989"/>
    </source>
</evidence>
<keyword evidence="4 6" id="KW-1133">Transmembrane helix</keyword>
<evidence type="ECO:0000256" key="3">
    <source>
        <dbReference type="ARBA" id="ARBA00022692"/>
    </source>
</evidence>
<evidence type="ECO:0000313" key="7">
    <source>
        <dbReference type="EMBL" id="SOC17882.1"/>
    </source>
</evidence>
<dbReference type="RefSeq" id="WP_097175683.1">
    <property type="nucleotide sequence ID" value="NZ_OBML01000009.1"/>
</dbReference>
<accession>A0A285T8S0</accession>
<dbReference type="PANTHER" id="PTHR30086:SF20">
    <property type="entry name" value="ARGININE EXPORTER PROTEIN ARGO-RELATED"/>
    <property type="match status" value="1"/>
</dbReference>
<evidence type="ECO:0000256" key="1">
    <source>
        <dbReference type="ARBA" id="ARBA00004651"/>
    </source>
</evidence>
<keyword evidence="8" id="KW-1185">Reference proteome</keyword>
<evidence type="ECO:0000256" key="2">
    <source>
        <dbReference type="ARBA" id="ARBA00022475"/>
    </source>
</evidence>
<gene>
    <name evidence="7" type="ORF">SAMN05421512_109120</name>
</gene>
<dbReference type="STRING" id="538381.GCA_001696535_02400"/>
<sequence length="217" mass="22990">MTYDDANMLSAFLIYIVGAASPGLGNMTIATTAIRQGRPSGFAVMAGVMAAGQTWALLAAFGLSSVLVAMPTAMMAVGVAGGGYLVWLAWKTFRQWKPSTGPTRDQEAGQNGARIGLAGHFRRGFLIQILNPKASVGWILIITAGVRPESPWYAPLVIVLGCLVLGLCIFSAYVLLFSSRVLNREEVANSTGFRYALAAVYGLSGLWLIVDSLKVSA</sequence>
<dbReference type="AlphaFoldDB" id="A0A285T8S0"/>
<feature type="transmembrane region" description="Helical" evidence="6">
    <location>
        <begin position="152"/>
        <end position="176"/>
    </location>
</feature>
<dbReference type="InterPro" id="IPR001123">
    <property type="entry name" value="LeuE-type"/>
</dbReference>
<reference evidence="7 8" key="1">
    <citation type="submission" date="2017-08" db="EMBL/GenBank/DDBJ databases">
        <authorList>
            <person name="de Groot N.N."/>
        </authorList>
    </citation>
    <scope>NUCLEOTIDE SEQUENCE [LARGE SCALE GENOMIC DNA]</scope>
    <source>
        <strain evidence="7 8">USBA 352</strain>
    </source>
</reference>
<proteinExistence type="predicted"/>
<evidence type="ECO:0000256" key="5">
    <source>
        <dbReference type="ARBA" id="ARBA00023136"/>
    </source>
</evidence>
<organism evidence="7 8">
    <name type="scientific">Stappia indica</name>
    <dbReference type="NCBI Taxonomy" id="538381"/>
    <lineage>
        <taxon>Bacteria</taxon>
        <taxon>Pseudomonadati</taxon>
        <taxon>Pseudomonadota</taxon>
        <taxon>Alphaproteobacteria</taxon>
        <taxon>Hyphomicrobiales</taxon>
        <taxon>Stappiaceae</taxon>
        <taxon>Stappia</taxon>
    </lineage>
</organism>
<feature type="transmembrane region" description="Helical" evidence="6">
    <location>
        <begin position="67"/>
        <end position="90"/>
    </location>
</feature>
<evidence type="ECO:0000313" key="8">
    <source>
        <dbReference type="Proteomes" id="UP000219331"/>
    </source>
</evidence>
<keyword evidence="2" id="KW-1003">Cell membrane</keyword>
<feature type="transmembrane region" description="Helical" evidence="6">
    <location>
        <begin position="192"/>
        <end position="210"/>
    </location>
</feature>
<feature type="transmembrane region" description="Helical" evidence="6">
    <location>
        <begin position="12"/>
        <end position="34"/>
    </location>
</feature>
<dbReference type="PANTHER" id="PTHR30086">
    <property type="entry name" value="ARGININE EXPORTER PROTEIN ARGO"/>
    <property type="match status" value="1"/>
</dbReference>
<feature type="transmembrane region" description="Helical" evidence="6">
    <location>
        <begin position="124"/>
        <end position="146"/>
    </location>
</feature>
<protein>
    <submittedName>
        <fullName evidence="7">Threonine/homoserine/homoserine lactone efflux protein</fullName>
    </submittedName>
</protein>
<dbReference type="Pfam" id="PF01810">
    <property type="entry name" value="LysE"/>
    <property type="match status" value="1"/>
</dbReference>
<keyword evidence="3 6" id="KW-0812">Transmembrane</keyword>
<evidence type="ECO:0000256" key="6">
    <source>
        <dbReference type="SAM" id="Phobius"/>
    </source>
</evidence>
<dbReference type="OrthoDB" id="7659099at2"/>
<comment type="subcellular location">
    <subcellularLocation>
        <location evidence="1">Cell membrane</location>
        <topology evidence="1">Multi-pass membrane protein</topology>
    </subcellularLocation>
</comment>
<keyword evidence="5 6" id="KW-0472">Membrane</keyword>
<dbReference type="EMBL" id="OBML01000009">
    <property type="protein sequence ID" value="SOC17882.1"/>
    <property type="molecule type" value="Genomic_DNA"/>
</dbReference>
<name>A0A285T8S0_9HYPH</name>
<dbReference type="GO" id="GO:0015171">
    <property type="term" value="F:amino acid transmembrane transporter activity"/>
    <property type="evidence" value="ECO:0007669"/>
    <property type="project" value="TreeGrafter"/>
</dbReference>